<reference evidence="4" key="1">
    <citation type="submission" date="2023-06" db="EMBL/GenBank/DDBJ databases">
        <title>Survivors Of The Sea: Transcriptome response of Skeletonema marinoi to long-term dormancy.</title>
        <authorList>
            <person name="Pinder M.I.M."/>
            <person name="Kourtchenko O."/>
            <person name="Robertson E.K."/>
            <person name="Larsson T."/>
            <person name="Maumus F."/>
            <person name="Osuna-Cruz C.M."/>
            <person name="Vancaester E."/>
            <person name="Stenow R."/>
            <person name="Vandepoele K."/>
            <person name="Ploug H."/>
            <person name="Bruchert V."/>
            <person name="Godhe A."/>
            <person name="Topel M."/>
        </authorList>
    </citation>
    <scope>NUCLEOTIDE SEQUENCE</scope>
    <source>
        <strain evidence="4">R05AC</strain>
    </source>
</reference>
<dbReference type="GO" id="GO:0005634">
    <property type="term" value="C:nucleus"/>
    <property type="evidence" value="ECO:0007669"/>
    <property type="project" value="TreeGrafter"/>
</dbReference>
<dbReference type="PANTHER" id="PTHR24113">
    <property type="entry name" value="RAN GTPASE-ACTIVATING PROTEIN 1"/>
    <property type="match status" value="1"/>
</dbReference>
<dbReference type="GO" id="GO:0048471">
    <property type="term" value="C:perinuclear region of cytoplasm"/>
    <property type="evidence" value="ECO:0007669"/>
    <property type="project" value="TreeGrafter"/>
</dbReference>
<keyword evidence="1" id="KW-0343">GTPase activation</keyword>
<dbReference type="SUPFAM" id="SSF52047">
    <property type="entry name" value="RNI-like"/>
    <property type="match status" value="1"/>
</dbReference>
<dbReference type="InterPro" id="IPR027038">
    <property type="entry name" value="RanGap"/>
</dbReference>
<evidence type="ECO:0000256" key="1">
    <source>
        <dbReference type="ARBA" id="ARBA00022468"/>
    </source>
</evidence>
<keyword evidence="5" id="KW-1185">Reference proteome</keyword>
<dbReference type="GO" id="GO:0031267">
    <property type="term" value="F:small GTPase binding"/>
    <property type="evidence" value="ECO:0007669"/>
    <property type="project" value="TreeGrafter"/>
</dbReference>
<accession>A0AAD8YJV9</accession>
<gene>
    <name evidence="4" type="ORF">QTG54_001311</name>
</gene>
<dbReference type="GO" id="GO:0005829">
    <property type="term" value="C:cytosol"/>
    <property type="evidence" value="ECO:0007669"/>
    <property type="project" value="TreeGrafter"/>
</dbReference>
<dbReference type="Proteomes" id="UP001224775">
    <property type="component" value="Unassembled WGS sequence"/>
</dbReference>
<dbReference type="EMBL" id="JATAAI010000002">
    <property type="protein sequence ID" value="KAK1747348.1"/>
    <property type="molecule type" value="Genomic_DNA"/>
</dbReference>
<dbReference type="Gene3D" id="3.80.10.10">
    <property type="entry name" value="Ribonuclease Inhibitor"/>
    <property type="match status" value="1"/>
</dbReference>
<protein>
    <submittedName>
        <fullName evidence="4">Leucine-rich repeat protein</fullName>
    </submittedName>
</protein>
<sequence>MTISKYQLKHLKKTIKKIKRNDSSATEVVLNGFDFQSDNTLATLAMAIMNNAYVKILYLHGCNITAKGAYLLAFALRSNKSIEHVWLNDNKIGSTGADALASALCFNRTLLTLGLRNNSIGNRGGKALLRAVNENCTIVGLFLEGNRMSSRIVNEINRITSDEPSESDHESDDEYEVEVYEHHDAYDDETVTGSVVSRSFAAKTLGAIKEVDESYHSEVDESVCSDDVDFDFSTCFQQKETKGRLAKLKEMAISRFMKRKVRPSPLK</sequence>
<evidence type="ECO:0000256" key="3">
    <source>
        <dbReference type="ARBA" id="ARBA00022737"/>
    </source>
</evidence>
<comment type="caution">
    <text evidence="4">The sequence shown here is derived from an EMBL/GenBank/DDBJ whole genome shotgun (WGS) entry which is preliminary data.</text>
</comment>
<dbReference type="Pfam" id="PF13516">
    <property type="entry name" value="LRR_6"/>
    <property type="match status" value="3"/>
</dbReference>
<organism evidence="4 5">
    <name type="scientific">Skeletonema marinoi</name>
    <dbReference type="NCBI Taxonomy" id="267567"/>
    <lineage>
        <taxon>Eukaryota</taxon>
        <taxon>Sar</taxon>
        <taxon>Stramenopiles</taxon>
        <taxon>Ochrophyta</taxon>
        <taxon>Bacillariophyta</taxon>
        <taxon>Coscinodiscophyceae</taxon>
        <taxon>Thalassiosirophycidae</taxon>
        <taxon>Thalassiosirales</taxon>
        <taxon>Skeletonemataceae</taxon>
        <taxon>Skeletonema</taxon>
        <taxon>Skeletonema marinoi-dohrnii complex</taxon>
    </lineage>
</organism>
<dbReference type="AlphaFoldDB" id="A0AAD8YJV9"/>
<keyword evidence="3" id="KW-0677">Repeat</keyword>
<proteinExistence type="predicted"/>
<name>A0AAD8YJV9_9STRA</name>
<dbReference type="GO" id="GO:0006913">
    <property type="term" value="P:nucleocytoplasmic transport"/>
    <property type="evidence" value="ECO:0007669"/>
    <property type="project" value="TreeGrafter"/>
</dbReference>
<dbReference type="SMART" id="SM00368">
    <property type="entry name" value="LRR_RI"/>
    <property type="match status" value="3"/>
</dbReference>
<evidence type="ECO:0000313" key="5">
    <source>
        <dbReference type="Proteomes" id="UP001224775"/>
    </source>
</evidence>
<evidence type="ECO:0000256" key="2">
    <source>
        <dbReference type="ARBA" id="ARBA00022614"/>
    </source>
</evidence>
<dbReference type="InterPro" id="IPR032675">
    <property type="entry name" value="LRR_dom_sf"/>
</dbReference>
<dbReference type="InterPro" id="IPR001611">
    <property type="entry name" value="Leu-rich_rpt"/>
</dbReference>
<dbReference type="GO" id="GO:0005096">
    <property type="term" value="F:GTPase activator activity"/>
    <property type="evidence" value="ECO:0007669"/>
    <property type="project" value="UniProtKB-KW"/>
</dbReference>
<dbReference type="PANTHER" id="PTHR24113:SF12">
    <property type="entry name" value="RAN GTPASE-ACTIVATING PROTEIN 1"/>
    <property type="match status" value="1"/>
</dbReference>
<evidence type="ECO:0000313" key="4">
    <source>
        <dbReference type="EMBL" id="KAK1747348.1"/>
    </source>
</evidence>
<keyword evidence="2" id="KW-0433">Leucine-rich repeat</keyword>